<proteinExistence type="inferred from homology"/>
<evidence type="ECO:0000256" key="9">
    <source>
        <dbReference type="ARBA" id="ARBA00037934"/>
    </source>
</evidence>
<keyword evidence="7 10" id="KW-0175">Coiled coil</keyword>
<dbReference type="PANTHER" id="PTHR12825:SF0">
    <property type="entry name" value="VESICLE TRANSPORT PROTEIN SEC20"/>
    <property type="match status" value="1"/>
</dbReference>
<sequence length="425" mass="47574">MSFEMISERLKALQESNTQLKELINRLATINFQPGSVPLGDNDEENVMQELAAEIHSLIREEEEDFDLLNEEVEECDEGKRGSEMESQKVELKGAVMRGRRELRVCQAQFRKAQILAKRSLVAAQRAERDLLLQSYLEPRSGNSSPAPGQQRRNQQNIELSKDEKTVNASSDVTMALRRTHDMMAAELARSKFAHETLNESTAALAQLSETYSTLDTLLSSSKNLLGTLLRSQKSDTWYLETAFYILLTTIGWLVWRRLLYGPTWWLVWFPMKIFIRSWMGVFTFLGLFGGDPEKEAASVSVSPVMSSMVSQATVIHSSGTRGSRATGGPPNSQHVQAGGGGEDAFVGHHQGSVSANSEESMSEQVGKIVDEIQNHEGAEEAPAENPQEEEPVSEEAEPRNPKKRMWEEPPQKAEQQAQKKHDEL</sequence>
<evidence type="ECO:0000256" key="2">
    <source>
        <dbReference type="ARBA" id="ARBA00022448"/>
    </source>
</evidence>
<feature type="compositionally biased region" description="Basic and acidic residues" evidence="11">
    <location>
        <begin position="369"/>
        <end position="379"/>
    </location>
</feature>
<evidence type="ECO:0000256" key="4">
    <source>
        <dbReference type="ARBA" id="ARBA00022824"/>
    </source>
</evidence>
<feature type="region of interest" description="Disordered" evidence="11">
    <location>
        <begin position="313"/>
        <end position="425"/>
    </location>
</feature>
<organism evidence="13 14">
    <name type="scientific">Rhynchosporium agropyri</name>
    <dbReference type="NCBI Taxonomy" id="914238"/>
    <lineage>
        <taxon>Eukaryota</taxon>
        <taxon>Fungi</taxon>
        <taxon>Dikarya</taxon>
        <taxon>Ascomycota</taxon>
        <taxon>Pezizomycotina</taxon>
        <taxon>Leotiomycetes</taxon>
        <taxon>Helotiales</taxon>
        <taxon>Ploettnerulaceae</taxon>
        <taxon>Rhynchosporium</taxon>
    </lineage>
</organism>
<evidence type="ECO:0000256" key="3">
    <source>
        <dbReference type="ARBA" id="ARBA00022692"/>
    </source>
</evidence>
<keyword evidence="2" id="KW-0813">Transport</keyword>
<dbReference type="InterPro" id="IPR005606">
    <property type="entry name" value="Sec20"/>
</dbReference>
<dbReference type="InterPro" id="IPR056173">
    <property type="entry name" value="Sec20_C"/>
</dbReference>
<comment type="similarity">
    <text evidence="9">Belongs to the SEC20 family.</text>
</comment>
<evidence type="ECO:0000256" key="5">
    <source>
        <dbReference type="ARBA" id="ARBA00022892"/>
    </source>
</evidence>
<feature type="compositionally biased region" description="Basic and acidic residues" evidence="11">
    <location>
        <begin position="397"/>
        <end position="425"/>
    </location>
</feature>
<reference evidence="14" key="1">
    <citation type="submission" date="2016-03" db="EMBL/GenBank/DDBJ databases">
        <authorList>
            <person name="Guldener U."/>
        </authorList>
    </citation>
    <scope>NUCLEOTIDE SEQUENCE [LARGE SCALE GENOMIC DNA]</scope>
    <source>
        <strain evidence="14">04CH-RAC-A.6.1</strain>
    </source>
</reference>
<keyword evidence="6" id="KW-1133">Transmembrane helix</keyword>
<feature type="compositionally biased region" description="Acidic residues" evidence="11">
    <location>
        <begin position="380"/>
        <end position="396"/>
    </location>
</feature>
<feature type="coiled-coil region" evidence="10">
    <location>
        <begin position="3"/>
        <end position="33"/>
    </location>
</feature>
<keyword evidence="5" id="KW-0931">ER-Golgi transport</keyword>
<comment type="subcellular location">
    <subcellularLocation>
        <location evidence="1">Endoplasmic reticulum membrane</location>
        <topology evidence="1">Single-pass type IV membrane protein</topology>
    </subcellularLocation>
</comment>
<dbReference type="Proteomes" id="UP000178912">
    <property type="component" value="Unassembled WGS sequence"/>
</dbReference>
<feature type="compositionally biased region" description="Polar residues" evidence="11">
    <location>
        <begin position="141"/>
        <end position="159"/>
    </location>
</feature>
<accession>A0A1E1JZ27</accession>
<dbReference type="GO" id="GO:0006890">
    <property type="term" value="P:retrograde vesicle-mediated transport, Golgi to endoplasmic reticulum"/>
    <property type="evidence" value="ECO:0007669"/>
    <property type="project" value="InterPro"/>
</dbReference>
<evidence type="ECO:0000256" key="10">
    <source>
        <dbReference type="SAM" id="Coils"/>
    </source>
</evidence>
<dbReference type="Pfam" id="PF03908">
    <property type="entry name" value="Sec20"/>
    <property type="match status" value="1"/>
</dbReference>
<dbReference type="EMBL" id="FJUX01000007">
    <property type="protein sequence ID" value="CZS91127.1"/>
    <property type="molecule type" value="Genomic_DNA"/>
</dbReference>
<keyword evidence="14" id="KW-1185">Reference proteome</keyword>
<feature type="compositionally biased region" description="Low complexity" evidence="11">
    <location>
        <begin position="318"/>
        <end position="329"/>
    </location>
</feature>
<name>A0A1E1JZ27_9HELO</name>
<dbReference type="GO" id="GO:0005484">
    <property type="term" value="F:SNAP receptor activity"/>
    <property type="evidence" value="ECO:0007669"/>
    <property type="project" value="InterPro"/>
</dbReference>
<dbReference type="OrthoDB" id="46868at2759"/>
<evidence type="ECO:0000256" key="7">
    <source>
        <dbReference type="ARBA" id="ARBA00023054"/>
    </source>
</evidence>
<keyword evidence="4" id="KW-0256">Endoplasmic reticulum</keyword>
<evidence type="ECO:0000256" key="6">
    <source>
        <dbReference type="ARBA" id="ARBA00022989"/>
    </source>
</evidence>
<feature type="compositionally biased region" description="Polar residues" evidence="11">
    <location>
        <begin position="352"/>
        <end position="364"/>
    </location>
</feature>
<evidence type="ECO:0000256" key="11">
    <source>
        <dbReference type="SAM" id="MobiDB-lite"/>
    </source>
</evidence>
<evidence type="ECO:0000313" key="14">
    <source>
        <dbReference type="Proteomes" id="UP000178912"/>
    </source>
</evidence>
<dbReference type="GO" id="GO:0031201">
    <property type="term" value="C:SNARE complex"/>
    <property type="evidence" value="ECO:0007669"/>
    <property type="project" value="TreeGrafter"/>
</dbReference>
<keyword evidence="8" id="KW-0472">Membrane</keyword>
<dbReference type="PANTHER" id="PTHR12825">
    <property type="entry name" value="BNIP1-RELATED"/>
    <property type="match status" value="1"/>
</dbReference>
<feature type="region of interest" description="Disordered" evidence="11">
    <location>
        <begin position="138"/>
        <end position="165"/>
    </location>
</feature>
<evidence type="ECO:0000259" key="12">
    <source>
        <dbReference type="Pfam" id="PF03908"/>
    </source>
</evidence>
<feature type="domain" description="Sec20 C-terminal" evidence="12">
    <location>
        <begin position="170"/>
        <end position="259"/>
    </location>
</feature>
<evidence type="ECO:0000313" key="13">
    <source>
        <dbReference type="EMBL" id="CZS91127.1"/>
    </source>
</evidence>
<protein>
    <submittedName>
        <fullName evidence="13">Related to protein transport membrane glycoprotein Sec20</fullName>
    </submittedName>
</protein>
<dbReference type="GO" id="GO:0005789">
    <property type="term" value="C:endoplasmic reticulum membrane"/>
    <property type="evidence" value="ECO:0007669"/>
    <property type="project" value="UniProtKB-SubCell"/>
</dbReference>
<evidence type="ECO:0000256" key="1">
    <source>
        <dbReference type="ARBA" id="ARBA00004163"/>
    </source>
</evidence>
<dbReference type="AlphaFoldDB" id="A0A1E1JZ27"/>
<gene>
    <name evidence="13" type="ORF">RAG0_01891</name>
</gene>
<evidence type="ECO:0000256" key="8">
    <source>
        <dbReference type="ARBA" id="ARBA00023136"/>
    </source>
</evidence>
<keyword evidence="3" id="KW-0812">Transmembrane</keyword>